<name>A0A1A8B6P1_NOTFU</name>
<dbReference type="SUPFAM" id="SSF48452">
    <property type="entry name" value="TPR-like"/>
    <property type="match status" value="1"/>
</dbReference>
<organism evidence="2">
    <name type="scientific">Nothobranchius furzeri</name>
    <name type="common">Turquoise killifish</name>
    <dbReference type="NCBI Taxonomy" id="105023"/>
    <lineage>
        <taxon>Eukaryota</taxon>
        <taxon>Metazoa</taxon>
        <taxon>Chordata</taxon>
        <taxon>Craniata</taxon>
        <taxon>Vertebrata</taxon>
        <taxon>Euteleostomi</taxon>
        <taxon>Actinopterygii</taxon>
        <taxon>Neopterygii</taxon>
        <taxon>Teleostei</taxon>
        <taxon>Neoteleostei</taxon>
        <taxon>Acanthomorphata</taxon>
        <taxon>Ovalentaria</taxon>
        <taxon>Atherinomorphae</taxon>
        <taxon>Cyprinodontiformes</taxon>
        <taxon>Nothobranchiidae</taxon>
        <taxon>Nothobranchius</taxon>
    </lineage>
</organism>
<sequence>TAPPCSPRPNFVCGRTTIVVTARTAGDQQLPRNALSPIVNMENDQAEHHSPETSTEFPENKRNGSRGGSVFTDGCSDGPSPSRSAKEEFLMMSPEQKLQHFTCRAQASEDSQQFDACIQDLVRCVALTRLVYGDRHLKLAQAHTRLAKAYLQFKGWGQQALDHLAFPKDFLPFCSSMSSCGDERLEVLTCLLSVHLTQGGASLLTDDLEEAGQGLLKAEQVLEQLHQHDVVNQQEKIKTQLEIAGGLYSVYKRQGRPEEALNQCEKSLRLLKECNKPEKTSAVYKDMAAIEQDRGQVDQTIEHLSKAHAIAVSHSPEGLEGAQISHCLAMILSSAAEPHHNEAAGHYFEQSLGAYKKSVGLQDPAFLNAQDDFCRFLLANGRQEKCVEIQRSSLDSKRSAFGDRSSEVAETLQLIGSAEMTEGKMSQAHRTMSQCLEIQSWLYGPQHKKTKAVQKAVDMLASMPEVTEAQQRKHRRKKKSDTFYVVPSSGNQKNS</sequence>
<gene>
    <name evidence="2" type="primary">TTC23</name>
</gene>
<evidence type="ECO:0000256" key="1">
    <source>
        <dbReference type="SAM" id="MobiDB-lite"/>
    </source>
</evidence>
<dbReference type="Gene3D" id="1.25.40.10">
    <property type="entry name" value="Tetratricopeptide repeat domain"/>
    <property type="match status" value="2"/>
</dbReference>
<reference evidence="2" key="2">
    <citation type="submission" date="2016-06" db="EMBL/GenBank/DDBJ databases">
        <title>The genome of a short-lived fish provides insights into sex chromosome evolution and the genetic control of aging.</title>
        <authorList>
            <person name="Reichwald K."/>
            <person name="Felder M."/>
            <person name="Petzold A."/>
            <person name="Koch P."/>
            <person name="Groth M."/>
            <person name="Platzer M."/>
        </authorList>
    </citation>
    <scope>NUCLEOTIDE SEQUENCE</scope>
    <source>
        <tissue evidence="2">Brain</tissue>
    </source>
</reference>
<feature type="region of interest" description="Disordered" evidence="1">
    <location>
        <begin position="44"/>
        <end position="87"/>
    </location>
</feature>
<protein>
    <submittedName>
        <fullName evidence="2">Tetratricopeptide repeat domain 23</fullName>
    </submittedName>
</protein>
<feature type="non-terminal residue" evidence="2">
    <location>
        <position position="1"/>
    </location>
</feature>
<evidence type="ECO:0000313" key="2">
    <source>
        <dbReference type="EMBL" id="SBP62909.1"/>
    </source>
</evidence>
<accession>A0A1A8B6P1</accession>
<feature type="region of interest" description="Disordered" evidence="1">
    <location>
        <begin position="465"/>
        <end position="495"/>
    </location>
</feature>
<dbReference type="InterPro" id="IPR042621">
    <property type="entry name" value="TTC23/TTC23L"/>
</dbReference>
<reference evidence="2" key="1">
    <citation type="submission" date="2016-05" db="EMBL/GenBank/DDBJ databases">
        <authorList>
            <person name="Lavstsen T."/>
            <person name="Jespersen J.S."/>
        </authorList>
    </citation>
    <scope>NUCLEOTIDE SEQUENCE</scope>
    <source>
        <tissue evidence="2">Brain</tissue>
    </source>
</reference>
<proteinExistence type="predicted"/>
<dbReference type="PANTHER" id="PTHR14485:SF3">
    <property type="entry name" value="TETRATRICOPEPTIDE REPEAT PROTEIN 23"/>
    <property type="match status" value="1"/>
</dbReference>
<dbReference type="AlphaFoldDB" id="A0A1A8B6P1"/>
<dbReference type="InterPro" id="IPR011990">
    <property type="entry name" value="TPR-like_helical_dom_sf"/>
</dbReference>
<dbReference type="EMBL" id="HADY01024424">
    <property type="protein sequence ID" value="SBP62909.1"/>
    <property type="molecule type" value="Transcribed_RNA"/>
</dbReference>
<dbReference type="PANTHER" id="PTHR14485">
    <property type="entry name" value="TETRATRICOPEPTIDE REPEAT PROTEIN 23"/>
    <property type="match status" value="1"/>
</dbReference>